<proteinExistence type="predicted"/>
<evidence type="ECO:0000313" key="1">
    <source>
        <dbReference type="EMBL" id="EFO12527.1"/>
    </source>
</evidence>
<dbReference type="EMBL" id="JH715630">
    <property type="protein sequence ID" value="EFO12527.1"/>
    <property type="molecule type" value="Genomic_DNA"/>
</dbReference>
<feature type="non-terminal residue" evidence="1">
    <location>
        <position position="1"/>
    </location>
</feature>
<dbReference type="KEGG" id="loa:LOAG_16007"/>
<dbReference type="InParanoid" id="A0A1S0TEE0"/>
<accession>A0A1S0TEE0</accession>
<dbReference type="RefSeq" id="XP_003151542.1">
    <property type="nucleotide sequence ID" value="XM_003151494.1"/>
</dbReference>
<dbReference type="GeneID" id="9953502"/>
<dbReference type="CTD" id="9953502"/>
<name>A0A1S0TEE0_LOALO</name>
<dbReference type="AlphaFoldDB" id="A0A1S0TEE0"/>
<reference evidence="1" key="1">
    <citation type="submission" date="2012-04" db="EMBL/GenBank/DDBJ databases">
        <title>The Genome Sequence of Loa loa.</title>
        <authorList>
            <consortium name="The Broad Institute Genome Sequencing Platform"/>
            <consortium name="Broad Institute Genome Sequencing Center for Infectious Disease"/>
            <person name="Nutman T.B."/>
            <person name="Fink D.L."/>
            <person name="Russ C."/>
            <person name="Young S."/>
            <person name="Zeng Q."/>
            <person name="Gargeya S."/>
            <person name="Alvarado L."/>
            <person name="Berlin A."/>
            <person name="Chapman S.B."/>
            <person name="Chen Z."/>
            <person name="Freedman E."/>
            <person name="Gellesch M."/>
            <person name="Goldberg J."/>
            <person name="Griggs A."/>
            <person name="Gujja S."/>
            <person name="Heilman E.R."/>
            <person name="Heiman D."/>
            <person name="Howarth C."/>
            <person name="Mehta T."/>
            <person name="Neiman D."/>
            <person name="Pearson M."/>
            <person name="Roberts A."/>
            <person name="Saif S."/>
            <person name="Shea T."/>
            <person name="Shenoy N."/>
            <person name="Sisk P."/>
            <person name="Stolte C."/>
            <person name="Sykes S."/>
            <person name="White J."/>
            <person name="Yandava C."/>
            <person name="Haas B."/>
            <person name="Henn M.R."/>
            <person name="Nusbaum C."/>
            <person name="Birren B."/>
        </authorList>
    </citation>
    <scope>NUCLEOTIDE SEQUENCE [LARGE SCALE GENOMIC DNA]</scope>
</reference>
<organism evidence="1">
    <name type="scientific">Loa loa</name>
    <name type="common">Eye worm</name>
    <name type="synonym">Filaria loa</name>
    <dbReference type="NCBI Taxonomy" id="7209"/>
    <lineage>
        <taxon>Eukaryota</taxon>
        <taxon>Metazoa</taxon>
        <taxon>Ecdysozoa</taxon>
        <taxon>Nematoda</taxon>
        <taxon>Chromadorea</taxon>
        <taxon>Rhabditida</taxon>
        <taxon>Spirurina</taxon>
        <taxon>Spiruromorpha</taxon>
        <taxon>Filarioidea</taxon>
        <taxon>Onchocercidae</taxon>
        <taxon>Loa</taxon>
    </lineage>
</organism>
<sequence>AFLWIKWKVGQKTEQGCKDVPKSPLFDIPAEWIWLYIHPRFHIITDSTNTRTHAQTHVHTHTHTNTHTHKHLRI</sequence>
<protein>
    <submittedName>
        <fullName evidence="1">Uncharacterized protein</fullName>
    </submittedName>
</protein>
<gene>
    <name evidence="1" type="ORF">LOAG_16007</name>
</gene>